<accession>A0A4Y9RVQ6</accession>
<dbReference type="EMBL" id="SPVH01000006">
    <property type="protein sequence ID" value="TFW13164.1"/>
    <property type="molecule type" value="Genomic_DNA"/>
</dbReference>
<evidence type="ECO:0000313" key="3">
    <source>
        <dbReference type="Proteomes" id="UP000298216"/>
    </source>
</evidence>
<sequence>MPSPFEQQREAAKRAALNALKRARRSAEKAGVSLSEWEGEFIDSVSERVKTHGRAFADPEKGAPGQALSAMQGRKLKEITAKANGEEPKRRWRRGKTSGSNQPQDGTDIVGDEQ</sequence>
<keyword evidence="3" id="KW-1185">Reference proteome</keyword>
<feature type="compositionally biased region" description="Basic and acidic residues" evidence="1">
    <location>
        <begin position="75"/>
        <end position="89"/>
    </location>
</feature>
<dbReference type="Proteomes" id="UP000298216">
    <property type="component" value="Unassembled WGS sequence"/>
</dbReference>
<protein>
    <submittedName>
        <fullName evidence="2">Uncharacterized protein</fullName>
    </submittedName>
</protein>
<evidence type="ECO:0000313" key="2">
    <source>
        <dbReference type="EMBL" id="TFW13164.1"/>
    </source>
</evidence>
<name>A0A4Y9RVQ6_9CAUL</name>
<comment type="caution">
    <text evidence="2">The sequence shown here is derived from an EMBL/GenBank/DDBJ whole genome shotgun (WGS) entry which is preliminary data.</text>
</comment>
<dbReference type="AlphaFoldDB" id="A0A4Y9RVQ6"/>
<evidence type="ECO:0000256" key="1">
    <source>
        <dbReference type="SAM" id="MobiDB-lite"/>
    </source>
</evidence>
<organism evidence="2 3">
    <name type="scientific">Brevundimonas intermedia</name>
    <dbReference type="NCBI Taxonomy" id="74315"/>
    <lineage>
        <taxon>Bacteria</taxon>
        <taxon>Pseudomonadati</taxon>
        <taxon>Pseudomonadota</taxon>
        <taxon>Alphaproteobacteria</taxon>
        <taxon>Caulobacterales</taxon>
        <taxon>Caulobacteraceae</taxon>
        <taxon>Brevundimonas</taxon>
    </lineage>
</organism>
<reference evidence="2 3" key="1">
    <citation type="submission" date="2019-03" db="EMBL/GenBank/DDBJ databases">
        <title>Draft genome of Brevundimonas sp. a heavy metal resistant soil bacteria.</title>
        <authorList>
            <person name="Soto J."/>
        </authorList>
    </citation>
    <scope>NUCLEOTIDE SEQUENCE [LARGE SCALE GENOMIC DNA]</scope>
    <source>
        <strain evidence="2 3">B-10</strain>
    </source>
</reference>
<proteinExistence type="predicted"/>
<gene>
    <name evidence="2" type="ORF">EGY25_11685</name>
</gene>
<dbReference type="OrthoDB" id="7205290at2"/>
<dbReference type="RefSeq" id="WP_135195630.1">
    <property type="nucleotide sequence ID" value="NZ_SPVH01000006.1"/>
</dbReference>
<feature type="region of interest" description="Disordered" evidence="1">
    <location>
        <begin position="54"/>
        <end position="114"/>
    </location>
</feature>